<keyword evidence="5 6" id="KW-0236">DNA replication inhibitor</keyword>
<dbReference type="HAMAP" id="MF_01159">
    <property type="entry name" value="YabA"/>
    <property type="match status" value="1"/>
</dbReference>
<accession>A0A1L7LHN9</accession>
<dbReference type="InterPro" id="IPR010377">
    <property type="entry name" value="YabA"/>
</dbReference>
<keyword evidence="2 6" id="KW-0235">DNA replication</keyword>
<gene>
    <name evidence="6" type="primary">yabA</name>
    <name evidence="8" type="ORF">SRT_04740</name>
</gene>
<evidence type="ECO:0000256" key="5">
    <source>
        <dbReference type="ARBA" id="ARBA00022880"/>
    </source>
</evidence>
<evidence type="ECO:0000256" key="4">
    <source>
        <dbReference type="ARBA" id="ARBA00022833"/>
    </source>
</evidence>
<feature type="binding site" evidence="6">
    <location>
        <position position="86"/>
    </location>
    <ligand>
        <name>Zn(2+)</name>
        <dbReference type="ChEBI" id="CHEBI:29105"/>
    </ligand>
</feature>
<keyword evidence="7" id="KW-0175">Coiled coil</keyword>
<comment type="subunit">
    <text evidence="6">Homotetramer. Interacts with both DnaA and DnaN, acting as a bridge between these two proteins.</text>
</comment>
<dbReference type="RefSeq" id="WP_002288723.1">
    <property type="nucleotide sequence ID" value="NZ_AP014612.1"/>
</dbReference>
<sequence>MDKKDLFDVFDGFSQNLMETLAEAEALKKQVQNLVEQNAALRLENDKLRDRLSHFSQMEESDPSSKAISSRKENLENIYEDGFHICTFFYGQRRENNEDCAFCMELLYRE</sequence>
<evidence type="ECO:0000256" key="1">
    <source>
        <dbReference type="ARBA" id="ARBA00022490"/>
    </source>
</evidence>
<dbReference type="AlphaFoldDB" id="A0A1L7LHN9"/>
<name>A0A1L7LHN9_9STRE</name>
<dbReference type="GO" id="GO:0008270">
    <property type="term" value="F:zinc ion binding"/>
    <property type="evidence" value="ECO:0007669"/>
    <property type="project" value="UniProtKB-UniRule"/>
</dbReference>
<dbReference type="Pfam" id="PF06156">
    <property type="entry name" value="YabA"/>
    <property type="match status" value="1"/>
</dbReference>
<evidence type="ECO:0000313" key="8">
    <source>
        <dbReference type="EMBL" id="BAQ23735.1"/>
    </source>
</evidence>
<evidence type="ECO:0000256" key="6">
    <source>
        <dbReference type="HAMAP-Rule" id="MF_01159"/>
    </source>
</evidence>
<dbReference type="KEGG" id="strg:SRT_04740"/>
<proteinExistence type="inferred from homology"/>
<evidence type="ECO:0000256" key="3">
    <source>
        <dbReference type="ARBA" id="ARBA00022723"/>
    </source>
</evidence>
<dbReference type="NCBIfam" id="NF009640">
    <property type="entry name" value="PRK13169.1-1"/>
    <property type="match status" value="1"/>
</dbReference>
<organism evidence="8 9">
    <name type="scientific">Streptococcus troglodytae</name>
    <dbReference type="NCBI Taxonomy" id="1111760"/>
    <lineage>
        <taxon>Bacteria</taxon>
        <taxon>Bacillati</taxon>
        <taxon>Bacillota</taxon>
        <taxon>Bacilli</taxon>
        <taxon>Lactobacillales</taxon>
        <taxon>Streptococcaceae</taxon>
        <taxon>Streptococcus</taxon>
    </lineage>
</organism>
<feature type="binding site" evidence="6">
    <location>
        <position position="100"/>
    </location>
    <ligand>
        <name>Zn(2+)</name>
        <dbReference type="ChEBI" id="CHEBI:29105"/>
    </ligand>
</feature>
<feature type="binding site" evidence="6">
    <location>
        <position position="103"/>
    </location>
    <ligand>
        <name>Zn(2+)</name>
        <dbReference type="ChEBI" id="CHEBI:29105"/>
    </ligand>
</feature>
<protein>
    <recommendedName>
        <fullName evidence="6">Replication initiation control protein YabA</fullName>
    </recommendedName>
</protein>
<evidence type="ECO:0000256" key="2">
    <source>
        <dbReference type="ARBA" id="ARBA00022705"/>
    </source>
</evidence>
<keyword evidence="4 6" id="KW-0862">Zinc</keyword>
<comment type="subcellular location">
    <subcellularLocation>
        <location evidence="6">Cytoplasm</location>
        <location evidence="6">Nucleoid</location>
    </subcellularLocation>
    <text evidence="6">Localizes in tight foci, which correspond to the replisome at mid-cell throughout the cell cycle.</text>
</comment>
<dbReference type="GO" id="GO:0043590">
    <property type="term" value="C:bacterial nucleoid"/>
    <property type="evidence" value="ECO:0007669"/>
    <property type="project" value="UniProtKB-UniRule"/>
</dbReference>
<dbReference type="GO" id="GO:0006260">
    <property type="term" value="P:DNA replication"/>
    <property type="evidence" value="ECO:0007669"/>
    <property type="project" value="UniProtKB-KW"/>
</dbReference>
<feature type="coiled-coil region" evidence="7">
    <location>
        <begin position="14"/>
        <end position="51"/>
    </location>
</feature>
<feature type="binding site" evidence="6">
    <location>
        <position position="84"/>
    </location>
    <ligand>
        <name>Zn(2+)</name>
        <dbReference type="ChEBI" id="CHEBI:29105"/>
    </ligand>
</feature>
<evidence type="ECO:0000256" key="7">
    <source>
        <dbReference type="SAM" id="Coils"/>
    </source>
</evidence>
<evidence type="ECO:0000313" key="9">
    <source>
        <dbReference type="Proteomes" id="UP000217758"/>
    </source>
</evidence>
<dbReference type="PIRSF" id="PIRSF021439">
    <property type="entry name" value="DUF972"/>
    <property type="match status" value="1"/>
</dbReference>
<comment type="similarity">
    <text evidence="6">Belongs to the YabA family.</text>
</comment>
<keyword evidence="3 6" id="KW-0479">Metal-binding</keyword>
<dbReference type="GO" id="GO:0008156">
    <property type="term" value="P:negative regulation of DNA replication"/>
    <property type="evidence" value="ECO:0007669"/>
    <property type="project" value="UniProtKB-UniRule"/>
</dbReference>
<reference evidence="8 9" key="1">
    <citation type="journal article" date="2016" name="Microbiol. Immunol.">
        <title>Complete genome sequence of Streptococcus troglodytae TKU31 isolated from the oral cavity of a chimpanzee (Pan troglodytes).</title>
        <authorList>
            <person name="Okamoto M."/>
            <person name="Naito M."/>
            <person name="Miyanohara M."/>
            <person name="Imai S."/>
            <person name="Nomura Y."/>
            <person name="Saito W."/>
            <person name="Momoi Y."/>
            <person name="Takada K."/>
            <person name="Miyabe-Nishiwaki T."/>
            <person name="Tomonaga M."/>
            <person name="Hanada N."/>
        </authorList>
    </citation>
    <scope>NUCLEOTIDE SEQUENCE [LARGE SCALE GENOMIC DNA]</scope>
    <source>
        <strain evidence="9">TKU 31</strain>
    </source>
</reference>
<keyword evidence="9" id="KW-1185">Reference proteome</keyword>
<dbReference type="Proteomes" id="UP000217758">
    <property type="component" value="Chromosome"/>
</dbReference>
<comment type="function">
    <text evidence="6">Involved in control of chromosome replication initiation. Inhibits the cooperative binding of DnaA to the oriC region, thus negatively regulating initiation of chromosome replication. Inhibits the ability of DnaA-ATP to form a helix on DNA; does not disassemble preformed DnaA-DNA helices. Decreases the residence time of DnaA on the chromosome at its binding sites (oriC, replication forks and promoter-binding sites). Tethers DnaA to the replication machinery via the DNA polymerase beta sliding clamp subunit (dnaN). Associates with oriC and other DnaA targets on the chromosome in a DnaA-dependent manner.</text>
</comment>
<dbReference type="EMBL" id="AP014612">
    <property type="protein sequence ID" value="BAQ23735.1"/>
    <property type="molecule type" value="Genomic_DNA"/>
</dbReference>
<comment type="cofactor">
    <cofactor evidence="6">
        <name>Zn(2+)</name>
        <dbReference type="ChEBI" id="CHEBI:29105"/>
    </cofactor>
    <text evidence="6">Binds 1 zinc ion per subunit.</text>
</comment>
<keyword evidence="1 6" id="KW-0963">Cytoplasm</keyword>